<accession>A0ABN7T7Q6</accession>
<dbReference type="Pfam" id="PF11977">
    <property type="entry name" value="RNase_Zc3h12a"/>
    <property type="match status" value="1"/>
</dbReference>
<evidence type="ECO:0000313" key="3">
    <source>
        <dbReference type="Proteomes" id="UP001158576"/>
    </source>
</evidence>
<feature type="domain" description="RNase NYN" evidence="1">
    <location>
        <begin position="565"/>
        <end position="718"/>
    </location>
</feature>
<dbReference type="InterPro" id="IPR051101">
    <property type="entry name" value="ZC3H12/N4BP1_RNase_Reg"/>
</dbReference>
<name>A0ABN7T7Q6_OIKDI</name>
<dbReference type="EMBL" id="OU015567">
    <property type="protein sequence ID" value="CAG5113499.1"/>
    <property type="molecule type" value="Genomic_DNA"/>
</dbReference>
<dbReference type="PANTHER" id="PTHR12876:SF35">
    <property type="entry name" value="LD08718P-RELATED"/>
    <property type="match status" value="1"/>
</dbReference>
<sequence length="738" mass="85093">MTAKIFHELCERREDFNNFFGVALTYQKHNNGFAVEAVPVRGQATEESVAKATSFLGAFAMYNSDNECDVIPFPSVLKPLFKDCLGGHLRNIIEMENNVRLDQLDSSSHDIAIFGDADGRLEVLSQLLEFSEVINGKAAPPNEPTDHHVQEQLEMIFREVKEPDSNKRQIYALPFGAKRFLSRYLNSKNINFKRIRDENSQVRAAPVPSATPPRIRNAFLSNFNQEAAMRASQRAPTPPEIVNLLDDSEVSHPRAPPAEVNPDQMGERIFNELQEINPDWDLEGAQMEWLVYVEDCKEQNRPVNYREAMERIKKVAAPPAEPAFDTSINQAIGQQIIREIEQRHKNWNIEKAQLEMLKIIEECNEKSMRVDVNEALRRIELEASFDLEDLTIEEDDEPMEKLGIEDDVIQAWFTENYEDSKAYNMSIYKSDLFKDFTSHFELYYSGENHTRHYLSFIEVIHNFLSKNKAQFPNVKTKGNTGVNAKKRFQYLRRKGTDNALPVEIPSPRTQEDSIPAPILVEQSFRSVQKAKKNEGDTDRYTLKCPWNPQYSNLYPGGEEGDPSCRRIVIDGSNIARSHGKVGEIKRQHKAEMFSIIGIKITVEHFWSLGCRSVTVFLPHSRQGNKGSPKIPEKERKLQEEMEKEDIIKYTPGRYHKGTKKFIQAYDDRYILDMAKAEDGIVVSNDQYRDLYDEFMDVINWRLLPFVMTADRIMIHAQDLPFSAEKPRVTLEQFIRKNN</sequence>
<proteinExistence type="predicted"/>
<keyword evidence="3" id="KW-1185">Reference proteome</keyword>
<dbReference type="Gene3D" id="3.40.50.11980">
    <property type="match status" value="1"/>
</dbReference>
<dbReference type="PANTHER" id="PTHR12876">
    <property type="entry name" value="N4BP1-RELATED"/>
    <property type="match status" value="1"/>
</dbReference>
<organism evidence="2 3">
    <name type="scientific">Oikopleura dioica</name>
    <name type="common">Tunicate</name>
    <dbReference type="NCBI Taxonomy" id="34765"/>
    <lineage>
        <taxon>Eukaryota</taxon>
        <taxon>Metazoa</taxon>
        <taxon>Chordata</taxon>
        <taxon>Tunicata</taxon>
        <taxon>Appendicularia</taxon>
        <taxon>Copelata</taxon>
        <taxon>Oikopleuridae</taxon>
        <taxon>Oikopleura</taxon>
    </lineage>
</organism>
<reference evidence="2 3" key="1">
    <citation type="submission" date="2021-04" db="EMBL/GenBank/DDBJ databases">
        <authorList>
            <person name="Bliznina A."/>
        </authorList>
    </citation>
    <scope>NUCLEOTIDE SEQUENCE [LARGE SCALE GENOMIC DNA]</scope>
</reference>
<gene>
    <name evidence="2" type="ORF">OKIOD_LOCUS16368</name>
</gene>
<evidence type="ECO:0000313" key="2">
    <source>
        <dbReference type="EMBL" id="CAG5113499.1"/>
    </source>
</evidence>
<evidence type="ECO:0000259" key="1">
    <source>
        <dbReference type="Pfam" id="PF11977"/>
    </source>
</evidence>
<dbReference type="Proteomes" id="UP001158576">
    <property type="component" value="Chromosome 2"/>
</dbReference>
<dbReference type="InterPro" id="IPR021869">
    <property type="entry name" value="RNase_Zc3h12_NYN"/>
</dbReference>
<protein>
    <submittedName>
        <fullName evidence="2">Oidioi.mRNA.OKI2018_I69.chr2.g7603.t1.cds</fullName>
    </submittedName>
</protein>